<dbReference type="InterPro" id="IPR020392">
    <property type="entry name" value="Pancreatic_hormone-like_CS"/>
</dbReference>
<evidence type="ECO:0000256" key="1">
    <source>
        <dbReference type="ARBA" id="ARBA00004613"/>
    </source>
</evidence>
<name>A0ABM4FT61_9AVES</name>
<proteinExistence type="inferred from homology"/>
<dbReference type="Pfam" id="PF00159">
    <property type="entry name" value="Hormone_3"/>
    <property type="match status" value="1"/>
</dbReference>
<keyword evidence="3" id="KW-0964">Secreted</keyword>
<dbReference type="GeneID" id="136994388"/>
<dbReference type="PANTHER" id="PTHR10533:SF14">
    <property type="entry name" value="PEPTIDE YY-RELATED"/>
    <property type="match status" value="1"/>
</dbReference>
<gene>
    <name evidence="7" type="primary">LOC136994388</name>
</gene>
<feature type="region of interest" description="Disordered" evidence="5">
    <location>
        <begin position="126"/>
        <end position="161"/>
    </location>
</feature>
<dbReference type="PROSITE" id="PS00265">
    <property type="entry name" value="PANCREATIC_HORMONE_1"/>
    <property type="match status" value="1"/>
</dbReference>
<comment type="subcellular location">
    <subcellularLocation>
        <location evidence="1">Secreted</location>
    </subcellularLocation>
</comment>
<feature type="compositionally biased region" description="Gly residues" evidence="5">
    <location>
        <begin position="8"/>
        <end position="21"/>
    </location>
</feature>
<keyword evidence="6" id="KW-1185">Reference proteome</keyword>
<dbReference type="RefSeq" id="XP_067168139.1">
    <property type="nucleotide sequence ID" value="XM_067312038.1"/>
</dbReference>
<accession>A0ABM4FT61</accession>
<dbReference type="PROSITE" id="PS50276">
    <property type="entry name" value="PANCREATIC_HORMONE_2"/>
    <property type="match status" value="1"/>
</dbReference>
<dbReference type="Gene3D" id="6.10.250.900">
    <property type="match status" value="1"/>
</dbReference>
<dbReference type="PRINTS" id="PR00278">
    <property type="entry name" value="PANCHORMONE"/>
</dbReference>
<sequence length="161" mass="17078">MSPWGDLGSLGGDTSPGGAGGSREPRCPRGDTWAPGERRGRRDTLGTPRGAGVPGCPDAAPRQMVASPKRWRVLAAVALCALLCLGSLAGAYPPKPESPGDAASPEEMARYFSALRHYINLVTRQRYGKRASPEAPVSELLFGASSDHTGRSWEDDDDSTW</sequence>
<evidence type="ECO:0000256" key="4">
    <source>
        <dbReference type="RuleBase" id="RU000656"/>
    </source>
</evidence>
<dbReference type="CDD" id="cd00126">
    <property type="entry name" value="PAH"/>
    <property type="match status" value="1"/>
</dbReference>
<organism evidence="6 7">
    <name type="scientific">Apteryx mantelli</name>
    <name type="common">North Island brown kiwi</name>
    <dbReference type="NCBI Taxonomy" id="2696672"/>
    <lineage>
        <taxon>Eukaryota</taxon>
        <taxon>Metazoa</taxon>
        <taxon>Chordata</taxon>
        <taxon>Craniata</taxon>
        <taxon>Vertebrata</taxon>
        <taxon>Euteleostomi</taxon>
        <taxon>Archelosauria</taxon>
        <taxon>Archosauria</taxon>
        <taxon>Dinosauria</taxon>
        <taxon>Saurischia</taxon>
        <taxon>Theropoda</taxon>
        <taxon>Coelurosauria</taxon>
        <taxon>Aves</taxon>
        <taxon>Palaeognathae</taxon>
        <taxon>Apterygiformes</taxon>
        <taxon>Apterygidae</taxon>
        <taxon>Apteryx</taxon>
    </lineage>
</organism>
<dbReference type="PANTHER" id="PTHR10533">
    <property type="entry name" value="NEUROPEPTIDE Y/PANCREATIC HORMONE/PEPTIDE YY"/>
    <property type="match status" value="1"/>
</dbReference>
<dbReference type="InterPro" id="IPR001955">
    <property type="entry name" value="Pancreatic_hormone-like"/>
</dbReference>
<feature type="region of interest" description="Disordered" evidence="5">
    <location>
        <begin position="1"/>
        <end position="62"/>
    </location>
</feature>
<dbReference type="SMART" id="SM00309">
    <property type="entry name" value="PAH"/>
    <property type="match status" value="1"/>
</dbReference>
<evidence type="ECO:0000313" key="7">
    <source>
        <dbReference type="RefSeq" id="XP_067168139.1"/>
    </source>
</evidence>
<evidence type="ECO:0000256" key="2">
    <source>
        <dbReference type="ARBA" id="ARBA00010022"/>
    </source>
</evidence>
<protein>
    <submittedName>
        <fullName evidence="7">Peptide YY-like</fullName>
    </submittedName>
</protein>
<evidence type="ECO:0000256" key="5">
    <source>
        <dbReference type="SAM" id="MobiDB-lite"/>
    </source>
</evidence>
<dbReference type="Proteomes" id="UP001652627">
    <property type="component" value="Chromosome 28"/>
</dbReference>
<reference evidence="7" key="1">
    <citation type="submission" date="2025-08" db="UniProtKB">
        <authorList>
            <consortium name="RefSeq"/>
        </authorList>
    </citation>
    <scope>IDENTIFICATION</scope>
    <source>
        <tissue evidence="7">Blood</tissue>
    </source>
</reference>
<evidence type="ECO:0000256" key="3">
    <source>
        <dbReference type="ARBA" id="ARBA00022525"/>
    </source>
</evidence>
<comment type="similarity">
    <text evidence="2 4">Belongs to the NPY family.</text>
</comment>
<evidence type="ECO:0000313" key="6">
    <source>
        <dbReference type="Proteomes" id="UP001652627"/>
    </source>
</evidence>